<evidence type="ECO:0000256" key="1">
    <source>
        <dbReference type="ARBA" id="ARBA00008072"/>
    </source>
</evidence>
<dbReference type="Proteomes" id="UP000746595">
    <property type="component" value="Unassembled WGS sequence"/>
</dbReference>
<keyword evidence="2 6" id="KW-0479">Metal-binding</keyword>
<dbReference type="EMBL" id="JAAWVT010000001">
    <property type="protein sequence ID" value="NKG19704.1"/>
    <property type="molecule type" value="Genomic_DNA"/>
</dbReference>
<dbReference type="InterPro" id="IPR002328">
    <property type="entry name" value="ADH_Zn_CS"/>
</dbReference>
<evidence type="ECO:0000256" key="5">
    <source>
        <dbReference type="ARBA" id="ARBA00023027"/>
    </source>
</evidence>
<evidence type="ECO:0000256" key="4">
    <source>
        <dbReference type="ARBA" id="ARBA00023002"/>
    </source>
</evidence>
<name>A0ABX1G169_9MICC</name>
<organism evidence="8 9">
    <name type="scientific">Paeniglutamicibacter terrestris</name>
    <dbReference type="NCBI Taxonomy" id="2723403"/>
    <lineage>
        <taxon>Bacteria</taxon>
        <taxon>Bacillati</taxon>
        <taxon>Actinomycetota</taxon>
        <taxon>Actinomycetes</taxon>
        <taxon>Micrococcales</taxon>
        <taxon>Micrococcaceae</taxon>
        <taxon>Paeniglutamicibacter</taxon>
    </lineage>
</organism>
<evidence type="ECO:0000313" key="8">
    <source>
        <dbReference type="EMBL" id="NKG19704.1"/>
    </source>
</evidence>
<dbReference type="SUPFAM" id="SSF51735">
    <property type="entry name" value="NAD(P)-binding Rossmann-fold domains"/>
    <property type="match status" value="1"/>
</dbReference>
<evidence type="ECO:0000259" key="7">
    <source>
        <dbReference type="SMART" id="SM00829"/>
    </source>
</evidence>
<keyword evidence="4" id="KW-0560">Oxidoreductase</keyword>
<reference evidence="8 9" key="1">
    <citation type="submission" date="2020-04" db="EMBL/GenBank/DDBJ databases">
        <title>Paeniglutamicibacter sp. ANT13_2, a novel actinomycete isolated from sediment in Antarctica.</title>
        <authorList>
            <person name="Sakdapetsiri C."/>
            <person name="Pinyakong O."/>
        </authorList>
    </citation>
    <scope>NUCLEOTIDE SEQUENCE [LARGE SCALE GENOMIC DNA]</scope>
    <source>
        <strain evidence="8 9">ANT13_2</strain>
    </source>
</reference>
<dbReference type="SMART" id="SM00829">
    <property type="entry name" value="PKS_ER"/>
    <property type="match status" value="1"/>
</dbReference>
<dbReference type="Pfam" id="PF08240">
    <property type="entry name" value="ADH_N"/>
    <property type="match status" value="1"/>
</dbReference>
<keyword evidence="9" id="KW-1185">Reference proteome</keyword>
<dbReference type="PANTHER" id="PTHR43880:SF12">
    <property type="entry name" value="ALCOHOL DEHYDROGENASE CLASS-3"/>
    <property type="match status" value="1"/>
</dbReference>
<comment type="cofactor">
    <cofactor evidence="6">
        <name>Zn(2+)</name>
        <dbReference type="ChEBI" id="CHEBI:29105"/>
    </cofactor>
</comment>
<dbReference type="PANTHER" id="PTHR43880">
    <property type="entry name" value="ALCOHOL DEHYDROGENASE"/>
    <property type="match status" value="1"/>
</dbReference>
<accession>A0ABX1G169</accession>
<dbReference type="Pfam" id="PF00107">
    <property type="entry name" value="ADH_zinc_N"/>
    <property type="match status" value="1"/>
</dbReference>
<dbReference type="SUPFAM" id="SSF50129">
    <property type="entry name" value="GroES-like"/>
    <property type="match status" value="2"/>
</dbReference>
<gene>
    <name evidence="8" type="ORF">HED64_03135</name>
</gene>
<feature type="domain" description="Enoyl reductase (ER)" evidence="7">
    <location>
        <begin position="12"/>
        <end position="366"/>
    </location>
</feature>
<dbReference type="InterPro" id="IPR013154">
    <property type="entry name" value="ADH-like_N"/>
</dbReference>
<evidence type="ECO:0000256" key="3">
    <source>
        <dbReference type="ARBA" id="ARBA00022833"/>
    </source>
</evidence>
<dbReference type="InterPro" id="IPR011032">
    <property type="entry name" value="GroES-like_sf"/>
</dbReference>
<dbReference type="InterPro" id="IPR036291">
    <property type="entry name" value="NAD(P)-bd_dom_sf"/>
</dbReference>
<evidence type="ECO:0000256" key="2">
    <source>
        <dbReference type="ARBA" id="ARBA00022723"/>
    </source>
</evidence>
<dbReference type="Gene3D" id="3.90.180.10">
    <property type="entry name" value="Medium-chain alcohol dehydrogenases, catalytic domain"/>
    <property type="match status" value="1"/>
</dbReference>
<dbReference type="InterPro" id="IPR020843">
    <property type="entry name" value="ER"/>
</dbReference>
<dbReference type="Gene3D" id="3.40.50.720">
    <property type="entry name" value="NAD(P)-binding Rossmann-like Domain"/>
    <property type="match status" value="1"/>
</dbReference>
<evidence type="ECO:0000256" key="6">
    <source>
        <dbReference type="RuleBase" id="RU361277"/>
    </source>
</evidence>
<keyword evidence="3 6" id="KW-0862">Zinc</keyword>
<evidence type="ECO:0000313" key="9">
    <source>
        <dbReference type="Proteomes" id="UP000746595"/>
    </source>
</evidence>
<protein>
    <submittedName>
        <fullName evidence="8">Alcohol dehydrogenase catalytic domain-containing protein</fullName>
    </submittedName>
</protein>
<dbReference type="PROSITE" id="PS00059">
    <property type="entry name" value="ADH_ZINC"/>
    <property type="match status" value="1"/>
</dbReference>
<keyword evidence="5" id="KW-0520">NAD</keyword>
<dbReference type="InterPro" id="IPR013149">
    <property type="entry name" value="ADH-like_C"/>
</dbReference>
<proteinExistence type="inferred from homology"/>
<comment type="similarity">
    <text evidence="1 6">Belongs to the zinc-containing alcohol dehydrogenase family.</text>
</comment>
<sequence length="369" mass="38202">MGRQNVRAAVVRDFDGRFAIEGIEIDSPLGAEVLIEVRAVGLCHSDLHLASTNMGIPAPLLLGHEISGVISQLGDRVSGLAVGEHVVATLIQYCGRCSECLSGAGHRCKQGAQTLRTASAPARVEQAGSGVTQMFGLGGFAELALVHENQVVKIPAEIPFAQAAVMACSTLTGAGAVFNCAKVAPGENVVILGAGGVGLNAINAARIAGAQRIIAVDLAEDKLELARRFGATHTVNAASQDPVDAVLELSGGGVHHAFEMIGFPATSLQALRMTRTGGHAYLIGLHRPGSTLEIDVMADVIGPQRSLHGLYMGSSAPQRDVPRYVDQYLSGTLELDALVANELSLDQINDGFAAMASGGGVDRGVITSF</sequence>
<dbReference type="RefSeq" id="WP_168150621.1">
    <property type="nucleotide sequence ID" value="NZ_JAAWVT010000001.1"/>
</dbReference>
<comment type="caution">
    <text evidence="8">The sequence shown here is derived from an EMBL/GenBank/DDBJ whole genome shotgun (WGS) entry which is preliminary data.</text>
</comment>